<evidence type="ECO:0000313" key="3">
    <source>
        <dbReference type="EMBL" id="SUP24897.1"/>
    </source>
</evidence>
<dbReference type="Pfam" id="PF13432">
    <property type="entry name" value="TPR_16"/>
    <property type="match status" value="1"/>
</dbReference>
<dbReference type="NCBIfam" id="TIGR02521">
    <property type="entry name" value="type_IV_pilW"/>
    <property type="match status" value="1"/>
</dbReference>
<dbReference type="EMBL" id="CP014035">
    <property type="protein sequence ID" value="AMF94608.1"/>
    <property type="molecule type" value="Genomic_DNA"/>
</dbReference>
<accession>A0AAX2LT54</accession>
<evidence type="ECO:0000313" key="5">
    <source>
        <dbReference type="Proteomes" id="UP000254626"/>
    </source>
</evidence>
<dbReference type="SUPFAM" id="SSF48452">
    <property type="entry name" value="TPR-like"/>
    <property type="match status" value="1"/>
</dbReference>
<dbReference type="KEGG" id="vfl:AL536_14200"/>
<dbReference type="PANTHER" id="PTHR44917">
    <property type="entry name" value="PROTEIN HIGH CHLOROPHYLL FLUORESCENT 107"/>
    <property type="match status" value="1"/>
</dbReference>
<organism evidence="3 5">
    <name type="scientific">Vibrio fluvialis</name>
    <dbReference type="NCBI Taxonomy" id="676"/>
    <lineage>
        <taxon>Bacteria</taxon>
        <taxon>Pseudomonadati</taxon>
        <taxon>Pseudomonadota</taxon>
        <taxon>Gammaproteobacteria</taxon>
        <taxon>Vibrionales</taxon>
        <taxon>Vibrionaceae</taxon>
        <taxon>Vibrio</taxon>
    </lineage>
</organism>
<reference evidence="2" key="2">
    <citation type="submission" date="2018-01" db="EMBL/GenBank/DDBJ databases">
        <title>FDA dAtabase for Regulatory Grade micrObial Sequences (FDA-ARGOS): Supporting development and validation of Infectious Disease Dx tests.</title>
        <authorList>
            <person name="Hoffmann M."/>
            <person name="Allard M."/>
            <person name="Evans P."/>
            <person name="Brown E."/>
            <person name="Tallon L."/>
            <person name="Sadzewicz L."/>
            <person name="Sengamalay N."/>
            <person name="Ott S."/>
            <person name="Godinez A."/>
            <person name="Nagaraj S."/>
            <person name="Vyas G."/>
            <person name="Aluvathingal J."/>
            <person name="Nadendla S."/>
            <person name="Geyer C."/>
            <person name="Sichtig H."/>
        </authorList>
    </citation>
    <scope>NUCLEOTIDE SEQUENCE</scope>
    <source>
        <strain evidence="2">ATCC 33809</strain>
    </source>
</reference>
<dbReference type="SMART" id="SM00028">
    <property type="entry name" value="TPR"/>
    <property type="match status" value="4"/>
</dbReference>
<dbReference type="Pfam" id="PF14559">
    <property type="entry name" value="TPR_19"/>
    <property type="match status" value="1"/>
</dbReference>
<dbReference type="InterPro" id="IPR011990">
    <property type="entry name" value="TPR-like_helical_dom_sf"/>
</dbReference>
<dbReference type="GeneID" id="29386052"/>
<feature type="repeat" description="TPR" evidence="1">
    <location>
        <begin position="139"/>
        <end position="172"/>
    </location>
</feature>
<dbReference type="GO" id="GO:0003727">
    <property type="term" value="F:single-stranded RNA binding"/>
    <property type="evidence" value="ECO:0007669"/>
    <property type="project" value="TreeGrafter"/>
</dbReference>
<dbReference type="GO" id="GO:0006417">
    <property type="term" value="P:regulation of translation"/>
    <property type="evidence" value="ECO:0007669"/>
    <property type="project" value="TreeGrafter"/>
</dbReference>
<reference evidence="3 5" key="3">
    <citation type="submission" date="2018-06" db="EMBL/GenBank/DDBJ databases">
        <authorList>
            <consortium name="Pathogen Informatics"/>
            <person name="Doyle S."/>
        </authorList>
    </citation>
    <scope>NUCLEOTIDE SEQUENCE [LARGE SCALE GENOMIC DNA]</scope>
    <source>
        <strain evidence="3 5">NCTC11327</strain>
    </source>
</reference>
<dbReference type="Proteomes" id="UP000254626">
    <property type="component" value="Unassembled WGS sequence"/>
</dbReference>
<dbReference type="InterPro" id="IPR019734">
    <property type="entry name" value="TPR_rpt"/>
</dbReference>
<evidence type="ECO:0000313" key="4">
    <source>
        <dbReference type="Proteomes" id="UP000057088"/>
    </source>
</evidence>
<feature type="repeat" description="TPR" evidence="1">
    <location>
        <begin position="35"/>
        <end position="68"/>
    </location>
</feature>
<sequence>MKHVWILACVLSLTGCITVKESDNSDLKSDPVEMAESRIALGLGYLENGSMIKARENLERAMQHAPHYYRSQLSMAHYFETVGETDSARDTYRAALRDHPKNGNVLNNYGTFLCKHGEYQQADKYFNRAVEQPYYYLISASYENAAFCSLKSGDPEKAAYYFKRAVDHDPTRVRSLLQLAKLEIERGDYTEARIKLLAFHQRYGYQKASLQLLIELEEKAGNKALEKKYQQALDALSPS</sequence>
<dbReference type="AlphaFoldDB" id="A0AAX2LT54"/>
<reference evidence="4" key="1">
    <citation type="submission" date="2015-12" db="EMBL/GenBank/DDBJ databases">
        <title>FDA dAtabase for Regulatory Grade micrObial Sequences (FDA-ARGOS): Supporting development and validation of Infectious Disease Dx tests.</title>
        <authorList>
            <person name="Hoffmann M."/>
            <person name="Allard M."/>
            <person name="Evans P."/>
            <person name="Brown E."/>
            <person name="Tallon L.J."/>
            <person name="Sadzewicz L."/>
            <person name="Sengamalay N."/>
            <person name="Ott S."/>
            <person name="Godinez A."/>
            <person name="Nagaraj S."/>
            <person name="Vyas G."/>
            <person name="Aluvathingal J."/>
            <person name="Nadendla S."/>
            <person name="Geyer C."/>
            <person name="Sichtig H."/>
        </authorList>
    </citation>
    <scope>NUCLEOTIDE SEQUENCE [LARGE SCALE GENOMIC DNA]</scope>
    <source>
        <strain evidence="4">ATCC 33809</strain>
    </source>
</reference>
<dbReference type="InterPro" id="IPR013360">
    <property type="entry name" value="Pilus_4_PilW"/>
</dbReference>
<dbReference type="SMART" id="SM00386">
    <property type="entry name" value="HAT"/>
    <property type="match status" value="4"/>
</dbReference>
<dbReference type="GO" id="GO:0003729">
    <property type="term" value="F:mRNA binding"/>
    <property type="evidence" value="ECO:0007669"/>
    <property type="project" value="InterPro"/>
</dbReference>
<dbReference type="Proteomes" id="UP000057088">
    <property type="component" value="Chromosome 2"/>
</dbReference>
<dbReference type="PROSITE" id="PS50005">
    <property type="entry name" value="TPR"/>
    <property type="match status" value="2"/>
</dbReference>
<proteinExistence type="predicted"/>
<name>A0AAX2LT54_VIBFL</name>
<dbReference type="InterPro" id="IPR044624">
    <property type="entry name" value="Mbb1-like"/>
</dbReference>
<dbReference type="PROSITE" id="PS51257">
    <property type="entry name" value="PROKAR_LIPOPROTEIN"/>
    <property type="match status" value="1"/>
</dbReference>
<dbReference type="EMBL" id="UHIP01000001">
    <property type="protein sequence ID" value="SUP24897.1"/>
    <property type="molecule type" value="Genomic_DNA"/>
</dbReference>
<dbReference type="Gene3D" id="1.25.40.10">
    <property type="entry name" value="Tetratricopeptide repeat domain"/>
    <property type="match status" value="1"/>
</dbReference>
<keyword evidence="4" id="KW-1185">Reference proteome</keyword>
<dbReference type="PANTHER" id="PTHR44917:SF1">
    <property type="entry name" value="PROTEIN HIGH CHLOROPHYLL FLUORESCENT 107"/>
    <property type="match status" value="1"/>
</dbReference>
<dbReference type="GO" id="GO:0006397">
    <property type="term" value="P:mRNA processing"/>
    <property type="evidence" value="ECO:0007669"/>
    <property type="project" value="InterPro"/>
</dbReference>
<evidence type="ECO:0000256" key="1">
    <source>
        <dbReference type="PROSITE-ProRule" id="PRU00339"/>
    </source>
</evidence>
<evidence type="ECO:0000313" key="2">
    <source>
        <dbReference type="EMBL" id="AMF94608.1"/>
    </source>
</evidence>
<gene>
    <name evidence="2" type="ORF">AL536_14200</name>
    <name evidence="3" type="ORF">NCTC11327_01586</name>
</gene>
<keyword evidence="1" id="KW-0802">TPR repeat</keyword>
<dbReference type="RefSeq" id="WP_061056580.1">
    <property type="nucleotide sequence ID" value="NZ_CABLBX010000002.1"/>
</dbReference>
<dbReference type="InterPro" id="IPR003107">
    <property type="entry name" value="HAT"/>
</dbReference>
<protein>
    <submittedName>
        <fullName evidence="3">Fimbrial biogenesis and twitching motility protein</fullName>
    </submittedName>
    <submittedName>
        <fullName evidence="2">Type IV pilus biogenesis/stability protein PilW</fullName>
    </submittedName>
</protein>